<dbReference type="InterPro" id="IPR004827">
    <property type="entry name" value="bZIP"/>
</dbReference>
<feature type="region of interest" description="Disordered" evidence="4">
    <location>
        <begin position="474"/>
        <end position="546"/>
    </location>
</feature>
<feature type="compositionally biased region" description="Low complexity" evidence="4">
    <location>
        <begin position="1"/>
        <end position="20"/>
    </location>
</feature>
<evidence type="ECO:0000313" key="7">
    <source>
        <dbReference type="Proteomes" id="UP000774326"/>
    </source>
</evidence>
<dbReference type="GO" id="GO:0090575">
    <property type="term" value="C:RNA polymerase II transcription regulator complex"/>
    <property type="evidence" value="ECO:0007669"/>
    <property type="project" value="TreeGrafter"/>
</dbReference>
<keyword evidence="3" id="KW-0175">Coiled coil</keyword>
<dbReference type="PROSITE" id="PS50217">
    <property type="entry name" value="BZIP"/>
    <property type="match status" value="1"/>
</dbReference>
<dbReference type="EMBL" id="JAEUBG010001450">
    <property type="protein sequence ID" value="KAH3686392.1"/>
    <property type="molecule type" value="Genomic_DNA"/>
</dbReference>
<dbReference type="Gene3D" id="1.20.5.170">
    <property type="match status" value="1"/>
</dbReference>
<dbReference type="SUPFAM" id="SSF57959">
    <property type="entry name" value="Leucine zipper domain"/>
    <property type="match status" value="1"/>
</dbReference>
<dbReference type="SMART" id="SM00338">
    <property type="entry name" value="BRLZ"/>
    <property type="match status" value="1"/>
</dbReference>
<protein>
    <recommendedName>
        <fullName evidence="5">BZIP domain-containing protein</fullName>
    </recommendedName>
</protein>
<comment type="subcellular location">
    <subcellularLocation>
        <location evidence="1">Nucleus</location>
    </subcellularLocation>
</comment>
<dbReference type="AlphaFoldDB" id="A0A9P8Q9B6"/>
<proteinExistence type="predicted"/>
<dbReference type="Proteomes" id="UP000774326">
    <property type="component" value="Unassembled WGS sequence"/>
</dbReference>
<evidence type="ECO:0000259" key="5">
    <source>
        <dbReference type="PROSITE" id="PS50217"/>
    </source>
</evidence>
<evidence type="ECO:0000256" key="4">
    <source>
        <dbReference type="SAM" id="MobiDB-lite"/>
    </source>
</evidence>
<feature type="compositionally biased region" description="Low complexity" evidence="4">
    <location>
        <begin position="523"/>
        <end position="546"/>
    </location>
</feature>
<reference evidence="6" key="2">
    <citation type="submission" date="2021-01" db="EMBL/GenBank/DDBJ databases">
        <authorList>
            <person name="Schikora-Tamarit M.A."/>
        </authorList>
    </citation>
    <scope>NUCLEOTIDE SEQUENCE</scope>
    <source>
        <strain evidence="6">CBS2887</strain>
    </source>
</reference>
<name>A0A9P8Q9B6_WICPI</name>
<feature type="coiled-coil region" evidence="3">
    <location>
        <begin position="72"/>
        <end position="124"/>
    </location>
</feature>
<dbReference type="InterPro" id="IPR018287">
    <property type="entry name" value="Hap4_TF_heteromerisation"/>
</dbReference>
<feature type="compositionally biased region" description="Polar residues" evidence="4">
    <location>
        <begin position="21"/>
        <end position="34"/>
    </location>
</feature>
<evidence type="ECO:0000256" key="1">
    <source>
        <dbReference type="ARBA" id="ARBA00004123"/>
    </source>
</evidence>
<feature type="compositionally biased region" description="Polar residues" evidence="4">
    <location>
        <begin position="231"/>
        <end position="248"/>
    </location>
</feature>
<reference evidence="6" key="1">
    <citation type="journal article" date="2021" name="Open Biol.">
        <title>Shared evolutionary footprints suggest mitochondrial oxidative damage underlies multiple complex I losses in fungi.</title>
        <authorList>
            <person name="Schikora-Tamarit M.A."/>
            <person name="Marcet-Houben M."/>
            <person name="Nosek J."/>
            <person name="Gabaldon T."/>
        </authorList>
    </citation>
    <scope>NUCLEOTIDE SEQUENCE</scope>
    <source>
        <strain evidence="6">CBS2887</strain>
    </source>
</reference>
<dbReference type="InterPro" id="IPR046347">
    <property type="entry name" value="bZIP_sf"/>
</dbReference>
<dbReference type="PANTHER" id="PTHR40621">
    <property type="entry name" value="TRANSCRIPTION FACTOR KAPC-RELATED"/>
    <property type="match status" value="1"/>
</dbReference>
<gene>
    <name evidence="6" type="ORF">WICPIJ_002645</name>
</gene>
<organism evidence="6 7">
    <name type="scientific">Wickerhamomyces pijperi</name>
    <name type="common">Yeast</name>
    <name type="synonym">Pichia pijperi</name>
    <dbReference type="NCBI Taxonomy" id="599730"/>
    <lineage>
        <taxon>Eukaryota</taxon>
        <taxon>Fungi</taxon>
        <taxon>Dikarya</taxon>
        <taxon>Ascomycota</taxon>
        <taxon>Saccharomycotina</taxon>
        <taxon>Saccharomycetes</taxon>
        <taxon>Phaffomycetales</taxon>
        <taxon>Wickerhamomycetaceae</taxon>
        <taxon>Wickerhamomyces</taxon>
    </lineage>
</organism>
<accession>A0A9P8Q9B6</accession>
<feature type="compositionally biased region" description="Polar residues" evidence="4">
    <location>
        <begin position="474"/>
        <end position="504"/>
    </location>
</feature>
<dbReference type="GO" id="GO:0000976">
    <property type="term" value="F:transcription cis-regulatory region binding"/>
    <property type="evidence" value="ECO:0007669"/>
    <property type="project" value="InterPro"/>
</dbReference>
<dbReference type="Pfam" id="PF10297">
    <property type="entry name" value="Hap4_Hap_bind"/>
    <property type="match status" value="1"/>
</dbReference>
<dbReference type="OrthoDB" id="5374328at2759"/>
<feature type="compositionally biased region" description="Polar residues" evidence="4">
    <location>
        <begin position="190"/>
        <end position="205"/>
    </location>
</feature>
<dbReference type="GO" id="GO:0001228">
    <property type="term" value="F:DNA-binding transcription activator activity, RNA polymerase II-specific"/>
    <property type="evidence" value="ECO:0007669"/>
    <property type="project" value="TreeGrafter"/>
</dbReference>
<evidence type="ECO:0000256" key="2">
    <source>
        <dbReference type="ARBA" id="ARBA00023242"/>
    </source>
</evidence>
<keyword evidence="7" id="KW-1185">Reference proteome</keyword>
<feature type="region of interest" description="Disordered" evidence="4">
    <location>
        <begin position="190"/>
        <end position="211"/>
    </location>
</feature>
<evidence type="ECO:0000256" key="3">
    <source>
        <dbReference type="SAM" id="Coils"/>
    </source>
</evidence>
<comment type="caution">
    <text evidence="6">The sequence shown here is derived from an EMBL/GenBank/DDBJ whole genome shotgun (WGS) entry which is preliminary data.</text>
</comment>
<feature type="region of interest" description="Disordered" evidence="4">
    <location>
        <begin position="587"/>
        <end position="622"/>
    </location>
</feature>
<evidence type="ECO:0000313" key="6">
    <source>
        <dbReference type="EMBL" id="KAH3686392.1"/>
    </source>
</evidence>
<dbReference type="CDD" id="cd14688">
    <property type="entry name" value="bZIP_YAP"/>
    <property type="match status" value="1"/>
</dbReference>
<dbReference type="InterPro" id="IPR050936">
    <property type="entry name" value="AP-1-like"/>
</dbReference>
<feature type="domain" description="BZIP" evidence="5">
    <location>
        <begin position="54"/>
        <end position="109"/>
    </location>
</feature>
<sequence>MSSNNPSPASIAPSPVASHSTPTLTIKPSVTKIVTSKEWVLPPRPKPGRKPSVDTPVTKRKAQNRAAQRAFRERRATRVQELEEKLQELEREKELRETSLQNVVNKLDKENKSLVRTIDEMRGEFSGFKRQMMMLQQQQSQSQSLSLAQAQPFQLSNVSSPGSSPLSYQATSATPVSSAVAGSSYQNIQPQLSRSRNNSVASNGRHQAISPAMSMNMSYKSPREYAPIQPAITSSHPSPRELQQQANVNFPRESESHSHSQNHNHNHDHSHSHSRNQLPTPTSKTSISSATSSTNNITDFTVSATSTSRTAQDCGVCVKDDCICAAVGLRATPPEMIRAETITNINKINESLTPVALKKRPRNAAVQEEKLENSIEVDYTAKFSKNKFNKPVAKLRKFKKRLIDDNDTTIRTTAMTSSDSQSNMIDFTTVFEEKEIDKDFQSPLEECGFCSEDSPCVCREAAKEAANAITALQQSRSKSISNDNATVSSDNQLPPISRHSSASNIGKLPVFHPGPTVEISPRASTPSSSSASSGSTATATTTAESKSNIAATTTGCTGNPGTCTQCQMDPMSTLFCTTIASKADEELQQTQQQIDKTSPVSPPLSKVSSPHVSDDHELNSLKTKPVTILSNPVSQQLPVTNDQTLSAPSSSSAVEAVSTSTSVDLTSTKSTTASAGGIYIPCADAYKTLSRHKGFNSIDFGTLVGKLTTRGMQVEVRSVVNVLRELDRKVYN</sequence>
<dbReference type="PROSITE" id="PS00036">
    <property type="entry name" value="BZIP_BASIC"/>
    <property type="match status" value="1"/>
</dbReference>
<keyword evidence="2" id="KW-0539">Nucleus</keyword>
<feature type="region of interest" description="Disordered" evidence="4">
    <location>
        <begin position="229"/>
        <end position="294"/>
    </location>
</feature>
<feature type="region of interest" description="Disordered" evidence="4">
    <location>
        <begin position="1"/>
        <end position="71"/>
    </location>
</feature>
<dbReference type="PANTHER" id="PTHR40621:SF7">
    <property type="entry name" value="BZIP DOMAIN-CONTAINING PROTEIN"/>
    <property type="match status" value="1"/>
</dbReference>
<feature type="compositionally biased region" description="Low complexity" evidence="4">
    <location>
        <begin position="279"/>
        <end position="294"/>
    </location>
</feature>